<proteinExistence type="predicted"/>
<dbReference type="EMBL" id="JABBFO010000001">
    <property type="protein sequence ID" value="MBT0725921.1"/>
    <property type="molecule type" value="Genomic_DNA"/>
</dbReference>
<evidence type="ECO:0000313" key="2">
    <source>
        <dbReference type="Proteomes" id="UP000786875"/>
    </source>
</evidence>
<dbReference type="RefSeq" id="WP_214211698.1">
    <property type="nucleotide sequence ID" value="NZ_JABBFO010000001.1"/>
</dbReference>
<reference evidence="1 2" key="1">
    <citation type="submission" date="2020-04" db="EMBL/GenBank/DDBJ databases">
        <title>Genome sequencing of Rosenbergiella species.</title>
        <authorList>
            <person name="Alvarez-Perez S."/>
            <person name="Lievens B."/>
        </authorList>
    </citation>
    <scope>NUCLEOTIDE SEQUENCE [LARGE SCALE GENOMIC DNA]</scope>
    <source>
        <strain evidence="1 2">CdVSA20.1</strain>
    </source>
</reference>
<sequence length="126" mass="14678">MIILKKLSLLFILSISGCILGDDLSRRYREETNVIAHITNREICLNPFIKDNEFITYSLIYNKKEPSINIKNKIHGKFEGDNYCLKMKPLDLIPNNEYFIYLVIGSENVSNKEINKNRVVVSSFLY</sequence>
<evidence type="ECO:0000313" key="1">
    <source>
        <dbReference type="EMBL" id="MBT0725921.1"/>
    </source>
</evidence>
<accession>A0ABS5T0S3</accession>
<comment type="caution">
    <text evidence="1">The sequence shown here is derived from an EMBL/GenBank/DDBJ whole genome shotgun (WGS) entry which is preliminary data.</text>
</comment>
<gene>
    <name evidence="1" type="ORF">HGT73_00700</name>
</gene>
<keyword evidence="2" id="KW-1185">Reference proteome</keyword>
<protein>
    <recommendedName>
        <fullName evidence="3">Lipoprotein</fullName>
    </recommendedName>
</protein>
<organism evidence="1 2">
    <name type="scientific">Rosenbergiella australiborealis</name>
    <dbReference type="NCBI Taxonomy" id="1544696"/>
    <lineage>
        <taxon>Bacteria</taxon>
        <taxon>Pseudomonadati</taxon>
        <taxon>Pseudomonadota</taxon>
        <taxon>Gammaproteobacteria</taxon>
        <taxon>Enterobacterales</taxon>
        <taxon>Erwiniaceae</taxon>
        <taxon>Rosenbergiella</taxon>
    </lineage>
</organism>
<name>A0ABS5T0S3_9GAMM</name>
<dbReference type="Proteomes" id="UP000786875">
    <property type="component" value="Unassembled WGS sequence"/>
</dbReference>
<dbReference type="PROSITE" id="PS51257">
    <property type="entry name" value="PROKAR_LIPOPROTEIN"/>
    <property type="match status" value="1"/>
</dbReference>
<evidence type="ECO:0008006" key="3">
    <source>
        <dbReference type="Google" id="ProtNLM"/>
    </source>
</evidence>